<gene>
    <name evidence="2" type="ORF">OO17_15820</name>
</gene>
<reference evidence="2 3" key="1">
    <citation type="submission" date="2014-11" db="EMBL/GenBank/DDBJ databases">
        <title>Genomics and ecophysiology of heterotrophic nitrogen fixing bacteria isolated from estuarine surface water.</title>
        <authorList>
            <person name="Bentzon-Tilia M."/>
            <person name="Severin I."/>
            <person name="Hansen L.H."/>
            <person name="Riemann L."/>
        </authorList>
    </citation>
    <scope>NUCLEOTIDE SEQUENCE [LARGE SCALE GENOMIC DNA]</scope>
    <source>
        <strain evidence="2 3">BAL398</strain>
    </source>
</reference>
<evidence type="ECO:0000313" key="2">
    <source>
        <dbReference type="EMBL" id="KIZ41149.1"/>
    </source>
</evidence>
<feature type="region of interest" description="Disordered" evidence="1">
    <location>
        <begin position="98"/>
        <end position="117"/>
    </location>
</feature>
<feature type="compositionally biased region" description="Basic and acidic residues" evidence="1">
    <location>
        <begin position="31"/>
        <end position="45"/>
    </location>
</feature>
<evidence type="ECO:0000256" key="1">
    <source>
        <dbReference type="SAM" id="MobiDB-lite"/>
    </source>
</evidence>
<accession>A0A0D7EJX3</accession>
<protein>
    <submittedName>
        <fullName evidence="2">Uncharacterized protein</fullName>
    </submittedName>
</protein>
<sequence>MVDDDPTDHTLAVIASIFQNSEIKPQAQPDRGADADQHDADRAGDAGEQPGTARATAEDSAVEAKSLSDIDGYSKYGPGPLEALRFRWTARHDGHGNYYVDETIGMNSRPISTGPMPRDEVVAYIDEREREARARYEALRIQMLSGPSERGDDDGDSYGGG</sequence>
<dbReference type="PATRIC" id="fig|1076.23.peg.3368"/>
<dbReference type="OrthoDB" id="8264817at2"/>
<dbReference type="AlphaFoldDB" id="A0A0D7EJX3"/>
<evidence type="ECO:0000313" key="3">
    <source>
        <dbReference type="Proteomes" id="UP000032515"/>
    </source>
</evidence>
<comment type="caution">
    <text evidence="2">The sequence shown here is derived from an EMBL/GenBank/DDBJ whole genome shotgun (WGS) entry which is preliminary data.</text>
</comment>
<feature type="region of interest" description="Disordered" evidence="1">
    <location>
        <begin position="17"/>
        <end position="77"/>
    </location>
</feature>
<organism evidence="2 3">
    <name type="scientific">Rhodopseudomonas palustris</name>
    <dbReference type="NCBI Taxonomy" id="1076"/>
    <lineage>
        <taxon>Bacteria</taxon>
        <taxon>Pseudomonadati</taxon>
        <taxon>Pseudomonadota</taxon>
        <taxon>Alphaproteobacteria</taxon>
        <taxon>Hyphomicrobiales</taxon>
        <taxon>Nitrobacteraceae</taxon>
        <taxon>Rhodopseudomonas</taxon>
    </lineage>
</organism>
<dbReference type="Proteomes" id="UP000032515">
    <property type="component" value="Unassembled WGS sequence"/>
</dbReference>
<proteinExistence type="predicted"/>
<name>A0A0D7EJX3_RHOPL</name>
<dbReference type="EMBL" id="JXXE01000313">
    <property type="protein sequence ID" value="KIZ41149.1"/>
    <property type="molecule type" value="Genomic_DNA"/>
</dbReference>